<dbReference type="GO" id="GO:0071555">
    <property type="term" value="P:cell wall organization"/>
    <property type="evidence" value="ECO:0007669"/>
    <property type="project" value="UniProtKB-KW"/>
</dbReference>
<dbReference type="GO" id="GO:0008745">
    <property type="term" value="F:N-acetylmuramoyl-L-alanine amidase activity"/>
    <property type="evidence" value="ECO:0007669"/>
    <property type="project" value="UniProtKB-EC"/>
</dbReference>
<dbReference type="GO" id="GO:0030288">
    <property type="term" value="C:outer membrane-bounded periplasmic space"/>
    <property type="evidence" value="ECO:0007669"/>
    <property type="project" value="TreeGrafter"/>
</dbReference>
<evidence type="ECO:0000256" key="7">
    <source>
        <dbReference type="ARBA" id="ARBA00022801"/>
    </source>
</evidence>
<proteinExistence type="inferred from homology"/>
<dbReference type="GO" id="GO:0009253">
    <property type="term" value="P:peptidoglycan catabolic process"/>
    <property type="evidence" value="ECO:0007669"/>
    <property type="project" value="InterPro"/>
</dbReference>
<dbReference type="CDD" id="cd00118">
    <property type="entry name" value="LysM"/>
    <property type="match status" value="1"/>
</dbReference>
<name>A0A091BB96_9GAMM</name>
<dbReference type="PROSITE" id="PS51782">
    <property type="entry name" value="LYSM"/>
    <property type="match status" value="1"/>
</dbReference>
<comment type="caution">
    <text evidence="12">The sequence shown here is derived from an EMBL/GenBank/DDBJ whole genome shotgun (WGS) entry which is preliminary data.</text>
</comment>
<dbReference type="InterPro" id="IPR002508">
    <property type="entry name" value="MurNAc-LAA_cat"/>
</dbReference>
<dbReference type="Pfam" id="PF01520">
    <property type="entry name" value="Amidase_3"/>
    <property type="match status" value="1"/>
</dbReference>
<dbReference type="SMART" id="SM00257">
    <property type="entry name" value="LysM"/>
    <property type="match status" value="1"/>
</dbReference>
<evidence type="ECO:0000256" key="1">
    <source>
        <dbReference type="ARBA" id="ARBA00001561"/>
    </source>
</evidence>
<evidence type="ECO:0000256" key="5">
    <source>
        <dbReference type="ARBA" id="ARBA00022729"/>
    </source>
</evidence>
<reference evidence="12 13" key="1">
    <citation type="submission" date="2013-09" db="EMBL/GenBank/DDBJ databases">
        <title>Genome sequencing of Arenimonas composti.</title>
        <authorList>
            <person name="Chen F."/>
            <person name="Wang G."/>
        </authorList>
    </citation>
    <scope>NUCLEOTIDE SEQUENCE [LARGE SCALE GENOMIC DNA]</scope>
    <source>
        <strain evidence="12 13">TR7-09</strain>
    </source>
</reference>
<keyword evidence="13" id="KW-1185">Reference proteome</keyword>
<evidence type="ECO:0000256" key="2">
    <source>
        <dbReference type="ARBA" id="ARBA00004418"/>
    </source>
</evidence>
<dbReference type="Pfam" id="PF01476">
    <property type="entry name" value="LysM"/>
    <property type="match status" value="1"/>
</dbReference>
<evidence type="ECO:0000256" key="3">
    <source>
        <dbReference type="ARBA" id="ARBA00010860"/>
    </source>
</evidence>
<evidence type="ECO:0000313" key="13">
    <source>
        <dbReference type="Proteomes" id="UP000029391"/>
    </source>
</evidence>
<keyword evidence="5 10" id="KW-0732">Signal</keyword>
<feature type="chain" id="PRO_5012587888" description="N-acetylmuramoyl-L-alanine amidase AmiC" evidence="10">
    <location>
        <begin position="16"/>
        <end position="472"/>
    </location>
</feature>
<keyword evidence="7 12" id="KW-0378">Hydrolase</keyword>
<evidence type="ECO:0000256" key="6">
    <source>
        <dbReference type="ARBA" id="ARBA00022764"/>
    </source>
</evidence>
<dbReference type="STRING" id="1121013.GCA_000426365_00783"/>
<dbReference type="Proteomes" id="UP000029391">
    <property type="component" value="Unassembled WGS sequence"/>
</dbReference>
<dbReference type="PANTHER" id="PTHR30404">
    <property type="entry name" value="N-ACETYLMURAMOYL-L-ALANINE AMIDASE"/>
    <property type="match status" value="1"/>
</dbReference>
<protein>
    <recommendedName>
        <fullName evidence="9">N-acetylmuramoyl-L-alanine amidase AmiC</fullName>
        <ecNumber evidence="4">3.5.1.28</ecNumber>
    </recommendedName>
</protein>
<dbReference type="EC" id="3.5.1.28" evidence="4"/>
<dbReference type="AlphaFoldDB" id="A0A091BB96"/>
<evidence type="ECO:0000256" key="8">
    <source>
        <dbReference type="ARBA" id="ARBA00023316"/>
    </source>
</evidence>
<dbReference type="Gene3D" id="2.60.40.3500">
    <property type="match status" value="1"/>
</dbReference>
<dbReference type="InterPro" id="IPR050695">
    <property type="entry name" value="N-acetylmuramoyl_amidase_3"/>
</dbReference>
<dbReference type="EMBL" id="AWXU01000044">
    <property type="protein sequence ID" value="KFN48981.1"/>
    <property type="molecule type" value="Genomic_DNA"/>
</dbReference>
<feature type="domain" description="LysM" evidence="11">
    <location>
        <begin position="413"/>
        <end position="456"/>
    </location>
</feature>
<dbReference type="FunFam" id="3.40.630.40:FF:000001">
    <property type="entry name" value="N-acetylmuramoyl-L-alanine amidase"/>
    <property type="match status" value="1"/>
</dbReference>
<dbReference type="InterPro" id="IPR018392">
    <property type="entry name" value="LysM"/>
</dbReference>
<dbReference type="SUPFAM" id="SSF54106">
    <property type="entry name" value="LysM domain"/>
    <property type="match status" value="1"/>
</dbReference>
<feature type="signal peptide" evidence="10">
    <location>
        <begin position="1"/>
        <end position="15"/>
    </location>
</feature>
<dbReference type="eggNOG" id="COG0860">
    <property type="taxonomic scope" value="Bacteria"/>
</dbReference>
<evidence type="ECO:0000256" key="9">
    <source>
        <dbReference type="ARBA" id="ARBA00074581"/>
    </source>
</evidence>
<comment type="catalytic activity">
    <reaction evidence="1">
        <text>Hydrolyzes the link between N-acetylmuramoyl residues and L-amino acid residues in certain cell-wall glycopeptides.</text>
        <dbReference type="EC" id="3.5.1.28"/>
    </reaction>
</comment>
<accession>A0A091BB96</accession>
<gene>
    <name evidence="12" type="ORF">P873_12865</name>
</gene>
<evidence type="ECO:0000259" key="11">
    <source>
        <dbReference type="PROSITE" id="PS51782"/>
    </source>
</evidence>
<evidence type="ECO:0000313" key="12">
    <source>
        <dbReference type="EMBL" id="KFN48981.1"/>
    </source>
</evidence>
<organism evidence="12 13">
    <name type="scientific">Arenimonas composti TR7-09 = DSM 18010</name>
    <dbReference type="NCBI Taxonomy" id="1121013"/>
    <lineage>
        <taxon>Bacteria</taxon>
        <taxon>Pseudomonadati</taxon>
        <taxon>Pseudomonadota</taxon>
        <taxon>Gammaproteobacteria</taxon>
        <taxon>Lysobacterales</taxon>
        <taxon>Lysobacteraceae</taxon>
        <taxon>Arenimonas</taxon>
    </lineage>
</organism>
<sequence>MLCLLLTAPAMPAAAGQLSGVQVIEAEAGTQAVLSLDADAEYKLFTLANPDRLVLDLAGTSLGAGYRAPAPNGVVAGVRTGRPAEGQLRVVFDLARGVRPRSRIEGEGRERRLVVEMLSGDAPAIAAAPAAPASAPVADGAVAAVPVAAAPTPAPTPARTIADVIGSGERELIIAIDAGHGGKDPGALGPTGKREKDITLAMAQELAAQIDREPGMTAVLVRDRDVFIPLQQRYMIAREAQADLFISIHADAAHNRNATGASVYVLSLRGASSEAARWLADQENAADLVGGVALDVRDRNLAAVLLDLSQNATMRVSDDVAGEVLAALKGVGKAHKPNIERANFVVLRSPDVPSMLVETGFISNPGEEAKLADPAYRTRLAAAIVGGVRNYFSTQAPPGTWFAARQGTLASTRQHVVARGESLSAIAMRHGISLASLRQANGIQGDVVRVGQQLTIPIPASSGGSAAVAARR</sequence>
<dbReference type="SMART" id="SM00646">
    <property type="entry name" value="Ami_3"/>
    <property type="match status" value="1"/>
</dbReference>
<dbReference type="CDD" id="cd02696">
    <property type="entry name" value="MurNAc-LAA"/>
    <property type="match status" value="1"/>
</dbReference>
<comment type="subcellular location">
    <subcellularLocation>
        <location evidence="2">Periplasm</location>
    </subcellularLocation>
</comment>
<dbReference type="InterPro" id="IPR036779">
    <property type="entry name" value="LysM_dom_sf"/>
</dbReference>
<comment type="similarity">
    <text evidence="3">Belongs to the N-acetylmuramoyl-L-alanine amidase 3 family.</text>
</comment>
<keyword evidence="6" id="KW-0574">Periplasm</keyword>
<evidence type="ECO:0000256" key="10">
    <source>
        <dbReference type="SAM" id="SignalP"/>
    </source>
</evidence>
<dbReference type="Gene3D" id="3.40.630.40">
    <property type="entry name" value="Zn-dependent exopeptidases"/>
    <property type="match status" value="1"/>
</dbReference>
<dbReference type="PANTHER" id="PTHR30404:SF0">
    <property type="entry name" value="N-ACETYLMURAMOYL-L-ALANINE AMIDASE AMIC"/>
    <property type="match status" value="1"/>
</dbReference>
<dbReference type="Gene3D" id="3.10.350.10">
    <property type="entry name" value="LysM domain"/>
    <property type="match status" value="1"/>
</dbReference>
<keyword evidence="8" id="KW-0961">Cell wall biogenesis/degradation</keyword>
<dbReference type="InterPro" id="IPR021731">
    <property type="entry name" value="AMIN_dom"/>
</dbReference>
<dbReference type="SUPFAM" id="SSF53187">
    <property type="entry name" value="Zn-dependent exopeptidases"/>
    <property type="match status" value="1"/>
</dbReference>
<evidence type="ECO:0000256" key="4">
    <source>
        <dbReference type="ARBA" id="ARBA00011901"/>
    </source>
</evidence>
<dbReference type="Pfam" id="PF11741">
    <property type="entry name" value="AMIN"/>
    <property type="match status" value="1"/>
</dbReference>